<keyword evidence="1" id="KW-1133">Transmembrane helix</keyword>
<dbReference type="Proteomes" id="UP001341840">
    <property type="component" value="Unassembled WGS sequence"/>
</dbReference>
<name>A0ABU6YQX7_9FABA</name>
<sequence>MGHQNVRGMTMVVTFGAWLAPSSNVTWVMVWSWESDLAWPSLNVTWWAHKLDMGASNVTCFALPSFKCFLTLWRAVVAVFVITKWGGASAPSGSCGRATNGKLPHQERRARARHAKGAAARSGLIWDFGFLSILLAFLVLLSFAWALSLHFRPEIH</sequence>
<reference evidence="2 3" key="1">
    <citation type="journal article" date="2023" name="Plants (Basel)">
        <title>Bridging the Gap: Combining Genomics and Transcriptomics Approaches to Understand Stylosanthes scabra, an Orphan Legume from the Brazilian Caatinga.</title>
        <authorList>
            <person name="Ferreira-Neto J.R.C."/>
            <person name="da Silva M.D."/>
            <person name="Binneck E."/>
            <person name="de Melo N.F."/>
            <person name="da Silva R.H."/>
            <person name="de Melo A.L.T.M."/>
            <person name="Pandolfi V."/>
            <person name="Bustamante F.O."/>
            <person name="Brasileiro-Vidal A.C."/>
            <person name="Benko-Iseppon A.M."/>
        </authorList>
    </citation>
    <scope>NUCLEOTIDE SEQUENCE [LARGE SCALE GENOMIC DNA]</scope>
    <source>
        <tissue evidence="2">Leaves</tissue>
    </source>
</reference>
<comment type="caution">
    <text evidence="2">The sequence shown here is derived from an EMBL/GenBank/DDBJ whole genome shotgun (WGS) entry which is preliminary data.</text>
</comment>
<keyword evidence="1" id="KW-0812">Transmembrane</keyword>
<dbReference type="EMBL" id="JASCZI010242945">
    <property type="protein sequence ID" value="MED6212394.1"/>
    <property type="molecule type" value="Genomic_DNA"/>
</dbReference>
<accession>A0ABU6YQX7</accession>
<evidence type="ECO:0000313" key="2">
    <source>
        <dbReference type="EMBL" id="MED6212394.1"/>
    </source>
</evidence>
<feature type="transmembrane region" description="Helical" evidence="1">
    <location>
        <begin position="12"/>
        <end position="33"/>
    </location>
</feature>
<organism evidence="2 3">
    <name type="scientific">Stylosanthes scabra</name>
    <dbReference type="NCBI Taxonomy" id="79078"/>
    <lineage>
        <taxon>Eukaryota</taxon>
        <taxon>Viridiplantae</taxon>
        <taxon>Streptophyta</taxon>
        <taxon>Embryophyta</taxon>
        <taxon>Tracheophyta</taxon>
        <taxon>Spermatophyta</taxon>
        <taxon>Magnoliopsida</taxon>
        <taxon>eudicotyledons</taxon>
        <taxon>Gunneridae</taxon>
        <taxon>Pentapetalae</taxon>
        <taxon>rosids</taxon>
        <taxon>fabids</taxon>
        <taxon>Fabales</taxon>
        <taxon>Fabaceae</taxon>
        <taxon>Papilionoideae</taxon>
        <taxon>50 kb inversion clade</taxon>
        <taxon>dalbergioids sensu lato</taxon>
        <taxon>Dalbergieae</taxon>
        <taxon>Pterocarpus clade</taxon>
        <taxon>Stylosanthes</taxon>
    </lineage>
</organism>
<feature type="transmembrane region" description="Helical" evidence="1">
    <location>
        <begin position="124"/>
        <end position="147"/>
    </location>
</feature>
<evidence type="ECO:0000313" key="3">
    <source>
        <dbReference type="Proteomes" id="UP001341840"/>
    </source>
</evidence>
<gene>
    <name evidence="2" type="ORF">PIB30_082861</name>
</gene>
<proteinExistence type="predicted"/>
<feature type="transmembrane region" description="Helical" evidence="1">
    <location>
        <begin position="61"/>
        <end position="82"/>
    </location>
</feature>
<evidence type="ECO:0000256" key="1">
    <source>
        <dbReference type="SAM" id="Phobius"/>
    </source>
</evidence>
<protein>
    <submittedName>
        <fullName evidence="2">Uncharacterized protein</fullName>
    </submittedName>
</protein>
<keyword evidence="1" id="KW-0472">Membrane</keyword>
<keyword evidence="3" id="KW-1185">Reference proteome</keyword>